<dbReference type="EMBL" id="WVUK01000066">
    <property type="protein sequence ID" value="KAF7488081.1"/>
    <property type="molecule type" value="Genomic_DNA"/>
</dbReference>
<reference evidence="4" key="1">
    <citation type="journal article" date="2020" name="PLoS Negl. Trop. Dis.">
        <title>High-quality nuclear genome for Sarcoptes scabiei-A critical resource for a neglected parasite.</title>
        <authorList>
            <person name="Korhonen P.K."/>
            <person name="Gasser R.B."/>
            <person name="Ma G."/>
            <person name="Wang T."/>
            <person name="Stroehlein A.J."/>
            <person name="Young N.D."/>
            <person name="Ang C.S."/>
            <person name="Fernando D.D."/>
            <person name="Lu H.C."/>
            <person name="Taylor S."/>
            <person name="Reynolds S.L."/>
            <person name="Mofiz E."/>
            <person name="Najaraj S.H."/>
            <person name="Gowda H."/>
            <person name="Madugundu A."/>
            <person name="Renuse S."/>
            <person name="Holt D."/>
            <person name="Pandey A."/>
            <person name="Papenfuss A.T."/>
            <person name="Fischer K."/>
        </authorList>
    </citation>
    <scope>NUCLEOTIDE SEQUENCE [LARGE SCALE GENOMIC DNA]</scope>
</reference>
<dbReference type="Proteomes" id="UP000070412">
    <property type="component" value="Unassembled WGS sequence"/>
</dbReference>
<feature type="region of interest" description="Disordered" evidence="1">
    <location>
        <begin position="39"/>
        <end position="73"/>
    </location>
</feature>
<proteinExistence type="predicted"/>
<feature type="compositionally biased region" description="Acidic residues" evidence="1">
    <location>
        <begin position="44"/>
        <end position="70"/>
    </location>
</feature>
<name>A0A834R169_SARSC</name>
<accession>A0A834R169</accession>
<dbReference type="AlphaFoldDB" id="A0A834R169"/>
<evidence type="ECO:0000256" key="1">
    <source>
        <dbReference type="SAM" id="MobiDB-lite"/>
    </source>
</evidence>
<evidence type="ECO:0000313" key="4">
    <source>
        <dbReference type="Proteomes" id="UP000070412"/>
    </source>
</evidence>
<feature type="region of interest" description="Disordered" evidence="1">
    <location>
        <begin position="217"/>
        <end position="265"/>
    </location>
</feature>
<gene>
    <name evidence="2" type="ORF">SSS_4830</name>
</gene>
<dbReference type="EnsemblMetazoa" id="SSS_4830s_mrna">
    <property type="protein sequence ID" value="KAF7488081.1"/>
    <property type="gene ID" value="SSS_4830"/>
</dbReference>
<reference evidence="3" key="3">
    <citation type="submission" date="2022-06" db="UniProtKB">
        <authorList>
            <consortium name="EnsemblMetazoa"/>
        </authorList>
    </citation>
    <scope>IDENTIFICATION</scope>
</reference>
<evidence type="ECO:0000313" key="3">
    <source>
        <dbReference type="EnsemblMetazoa" id="KAF7488081.1"/>
    </source>
</evidence>
<organism evidence="2">
    <name type="scientific">Sarcoptes scabiei</name>
    <name type="common">Itch mite</name>
    <name type="synonym">Acarus scabiei</name>
    <dbReference type="NCBI Taxonomy" id="52283"/>
    <lineage>
        <taxon>Eukaryota</taxon>
        <taxon>Metazoa</taxon>
        <taxon>Ecdysozoa</taxon>
        <taxon>Arthropoda</taxon>
        <taxon>Chelicerata</taxon>
        <taxon>Arachnida</taxon>
        <taxon>Acari</taxon>
        <taxon>Acariformes</taxon>
        <taxon>Sarcoptiformes</taxon>
        <taxon>Astigmata</taxon>
        <taxon>Psoroptidia</taxon>
        <taxon>Sarcoptoidea</taxon>
        <taxon>Sarcoptidae</taxon>
        <taxon>Sarcoptinae</taxon>
        <taxon>Sarcoptes</taxon>
    </lineage>
</organism>
<evidence type="ECO:0000313" key="2">
    <source>
        <dbReference type="EMBL" id="KAF7488081.1"/>
    </source>
</evidence>
<feature type="compositionally biased region" description="Polar residues" evidence="1">
    <location>
        <begin position="217"/>
        <end position="242"/>
    </location>
</feature>
<feature type="compositionally biased region" description="Basic residues" evidence="1">
    <location>
        <begin position="243"/>
        <end position="259"/>
    </location>
</feature>
<reference evidence="2" key="2">
    <citation type="submission" date="2020-01" db="EMBL/GenBank/DDBJ databases">
        <authorList>
            <person name="Korhonen P.K.K."/>
            <person name="Guangxu M.G."/>
            <person name="Wang T.W."/>
            <person name="Stroehlein A.J.S."/>
            <person name="Young N.D."/>
            <person name="Ang C.-S.A."/>
            <person name="Fernando D.W.F."/>
            <person name="Lu H.L."/>
            <person name="Taylor S.T."/>
            <person name="Ehtesham M.E.M."/>
            <person name="Najaraj S.H.N."/>
            <person name="Harsha G.H.G."/>
            <person name="Madugundu A.M."/>
            <person name="Renuse S.R."/>
            <person name="Holt D.H."/>
            <person name="Pandey A.P."/>
            <person name="Papenfuss A.P."/>
            <person name="Gasser R.B.G."/>
            <person name="Fischer K.F."/>
        </authorList>
    </citation>
    <scope>NUCLEOTIDE SEQUENCE</scope>
    <source>
        <strain evidence="2">SSS_KF_BRIS2020</strain>
    </source>
</reference>
<sequence>MITSREEFLTKNQNYSNDSRLINQRDDFLTLNQNDFIHNLPLNDNDDDDDDDDDDEDEEEEEDEVDEDKDDVNHSDQFDCWRFHSEDIKSLADHNQLKLSSKFDSDQIIFDRFGNSRSNFKEKTTKRIVENFSKSLPLKSRPNEKIKSRPPRLKNRIETQLNKTSKFDEKLLPLVEIKSNFGDEDHSSNIRAETYLNFDSNRFDLISGEEFGQNLTTIRSGGQSSTNLSAFSESSLSNQTNHLKAKSKSSKSKTNRSLKSKGSIIRTPLNATKSNSLGLGHNATDCNGISNSLLSLLPNNEDNLEKILSESYQSTSRISTLINKNYINENLNNSIAHNSTNSVPFPLTTPLSIKHSDRSMIPKQSIQISNLDSDFVNVSLSTNQSESINFSTTNVDRPSITFPSDSFATQNLQLQTMATLAARQFLSSGSTLSYPYLNLNDPLSSKLSSIQDDNTLCNKFFRSSDTLTTSNSNMASSIDSDTTANQNLSKNWWKRNGNL</sequence>
<protein>
    <submittedName>
        <fullName evidence="2 3">Uncharacterized protein</fullName>
    </submittedName>
</protein>
<keyword evidence="4" id="KW-1185">Reference proteome</keyword>